<dbReference type="Gene3D" id="3.90.550.10">
    <property type="entry name" value="Spore Coat Polysaccharide Biosynthesis Protein SpsA, Chain A"/>
    <property type="match status" value="1"/>
</dbReference>
<comment type="pathway">
    <text evidence="17">Protein modification; protein glycosylation.</text>
</comment>
<evidence type="ECO:0000256" key="5">
    <source>
        <dbReference type="ARBA" id="ARBA00022723"/>
    </source>
</evidence>
<dbReference type="GeneID" id="100169667"/>
<accession>F6Z394</accession>
<evidence type="ECO:0000256" key="2">
    <source>
        <dbReference type="ARBA" id="ARBA00007706"/>
    </source>
</evidence>
<keyword evidence="6 17" id="KW-0735">Signal-anchor</keyword>
<comment type="catalytic activity">
    <reaction evidence="11 17">
        <text>3-O-(beta-D-galactosyl-(1-&gt;3)-beta-D-galactosyl-(1-&gt;4)-beta-D-xylosyl)-L-seryl-[protein] + UDP-alpha-D-glucuronate = 3-O-(beta-D-GlcA-(1-&gt;3)-beta-D-Gal-(1-&gt;3)-beta-D-Gal-(1-&gt;4)-beta-D-Xyl)-L-seryl-[protein] + UDP + H(+)</text>
        <dbReference type="Rhea" id="RHEA:24168"/>
        <dbReference type="Rhea" id="RHEA-COMP:12571"/>
        <dbReference type="Rhea" id="RHEA-COMP:12573"/>
        <dbReference type="ChEBI" id="CHEBI:15378"/>
        <dbReference type="ChEBI" id="CHEBI:58052"/>
        <dbReference type="ChEBI" id="CHEBI:58223"/>
        <dbReference type="ChEBI" id="CHEBI:132090"/>
        <dbReference type="ChEBI" id="CHEBI:132093"/>
        <dbReference type="EC" id="2.4.1.135"/>
    </reaction>
</comment>
<evidence type="ECO:0000256" key="3">
    <source>
        <dbReference type="ARBA" id="ARBA00022679"/>
    </source>
</evidence>
<evidence type="ECO:0000256" key="4">
    <source>
        <dbReference type="ARBA" id="ARBA00022692"/>
    </source>
</evidence>
<dbReference type="RefSeq" id="NP_001121585.1">
    <property type="nucleotide sequence ID" value="NM_001128113.1"/>
</dbReference>
<evidence type="ECO:0000313" key="19">
    <source>
        <dbReference type="EMBL" id="CAD98786.1"/>
    </source>
</evidence>
<accession>A0A1W2VPN1</accession>
<dbReference type="Proteomes" id="UP000008144">
    <property type="component" value="Chromosome 14"/>
</dbReference>
<dbReference type="EC" id="2.4.1.135" evidence="17"/>
<evidence type="ECO:0000256" key="14">
    <source>
        <dbReference type="PIRSR" id="PIRSR605027-3"/>
    </source>
</evidence>
<dbReference type="EMBL" id="AJ567369">
    <property type="protein sequence ID" value="CAD98786.1"/>
    <property type="molecule type" value="mRNA"/>
</dbReference>
<dbReference type="GeneTree" id="ENSGT00940000156954"/>
<evidence type="ECO:0000256" key="6">
    <source>
        <dbReference type="ARBA" id="ARBA00022968"/>
    </source>
</evidence>
<dbReference type="HOGENOM" id="CLU_045177_0_0_1"/>
<evidence type="ECO:0000256" key="1">
    <source>
        <dbReference type="ARBA" id="ARBA00004606"/>
    </source>
</evidence>
<keyword evidence="3 17" id="KW-0808">Transferase</keyword>
<evidence type="ECO:0000256" key="8">
    <source>
        <dbReference type="ARBA" id="ARBA00023136"/>
    </source>
</evidence>
<comment type="similarity">
    <text evidence="2 17">Belongs to the glycosyltransferase 43 family.</text>
</comment>
<keyword evidence="21" id="KW-1185">Reference proteome</keyword>
<accession>Q7YXB3</accession>
<dbReference type="CTD" id="100169667"/>
<dbReference type="SUPFAM" id="SSF53448">
    <property type="entry name" value="Nucleotide-diphospho-sugar transferases"/>
    <property type="match status" value="1"/>
</dbReference>
<feature type="glycosylation site" description="N-linked (GlcNAc...) asparagine" evidence="16">
    <location>
        <position position="263"/>
    </location>
</feature>
<dbReference type="GO" id="GO:0000139">
    <property type="term" value="C:Golgi membrane"/>
    <property type="evidence" value="ECO:0000318"/>
    <property type="project" value="GO_Central"/>
</dbReference>
<dbReference type="EMBL" id="EAAA01001310">
    <property type="status" value="NOT_ANNOTATED_CDS"/>
    <property type="molecule type" value="Genomic_DNA"/>
</dbReference>
<gene>
    <name evidence="19 20" type="primary">uglcat2</name>
</gene>
<dbReference type="CDD" id="cd00218">
    <property type="entry name" value="GlcAT-I"/>
    <property type="match status" value="1"/>
</dbReference>
<dbReference type="GO" id="GO:0046872">
    <property type="term" value="F:metal ion binding"/>
    <property type="evidence" value="ECO:0007669"/>
    <property type="project" value="UniProtKB-KW"/>
</dbReference>
<reference evidence="20" key="4">
    <citation type="submission" date="2025-05" db="UniProtKB">
        <authorList>
            <consortium name="Ensembl"/>
        </authorList>
    </citation>
    <scope>IDENTIFICATION</scope>
</reference>
<dbReference type="CAZy" id="GT43">
    <property type="family name" value="Glycosyltransferase Family 43"/>
</dbReference>
<keyword evidence="10 14" id="KW-0464">Manganese</keyword>
<keyword evidence="4 17" id="KW-0812">Transmembrane</keyword>
<feature type="active site" description="Proton donor/acceptor" evidence="13">
    <location>
        <position position="243"/>
    </location>
</feature>
<proteinExistence type="evidence at transcript level"/>
<organism evidence="19">
    <name type="scientific">Ciona intestinalis</name>
    <name type="common">Transparent sea squirt</name>
    <name type="synonym">Ascidia intestinalis</name>
    <dbReference type="NCBI Taxonomy" id="7719"/>
    <lineage>
        <taxon>Eukaryota</taxon>
        <taxon>Metazoa</taxon>
        <taxon>Chordata</taxon>
        <taxon>Tunicata</taxon>
        <taxon>Ascidiacea</taxon>
        <taxon>Phlebobranchia</taxon>
        <taxon>Cionidae</taxon>
        <taxon>Ciona</taxon>
    </lineage>
</organism>
<feature type="region of interest" description="Disordered" evidence="18">
    <location>
        <begin position="279"/>
        <end position="298"/>
    </location>
</feature>
<dbReference type="Pfam" id="PF03360">
    <property type="entry name" value="Glyco_transf_43"/>
    <property type="match status" value="1"/>
</dbReference>
<reference evidence="21" key="1">
    <citation type="journal article" date="2002" name="Science">
        <title>The draft genome of Ciona intestinalis: insights into chordate and vertebrate origins.</title>
        <authorList>
            <person name="Dehal P."/>
            <person name="Satou Y."/>
            <person name="Campbell R.K."/>
            <person name="Chapman J."/>
            <person name="Degnan B."/>
            <person name="De Tomaso A."/>
            <person name="Davidson B."/>
            <person name="Di Gregorio A."/>
            <person name="Gelpke M."/>
            <person name="Goodstein D.M."/>
            <person name="Harafuji N."/>
            <person name="Hastings K.E."/>
            <person name="Ho I."/>
            <person name="Hotta K."/>
            <person name="Huang W."/>
            <person name="Kawashima T."/>
            <person name="Lemaire P."/>
            <person name="Martinez D."/>
            <person name="Meinertzhagen I.A."/>
            <person name="Necula S."/>
            <person name="Nonaka M."/>
            <person name="Putnam N."/>
            <person name="Rash S."/>
            <person name="Saiga H."/>
            <person name="Satake M."/>
            <person name="Terry A."/>
            <person name="Yamada L."/>
            <person name="Wang H.G."/>
            <person name="Awazu S."/>
            <person name="Azumi K."/>
            <person name="Boore J."/>
            <person name="Branno M."/>
            <person name="Chin-Bow S."/>
            <person name="DeSantis R."/>
            <person name="Doyle S."/>
            <person name="Francino P."/>
            <person name="Keys D.N."/>
            <person name="Haga S."/>
            <person name="Hayashi H."/>
            <person name="Hino K."/>
            <person name="Imai K.S."/>
            <person name="Inaba K."/>
            <person name="Kano S."/>
            <person name="Kobayashi K."/>
            <person name="Kobayashi M."/>
            <person name="Lee B.I."/>
            <person name="Makabe K.W."/>
            <person name="Manohar C."/>
            <person name="Matassi G."/>
            <person name="Medina M."/>
            <person name="Mochizuki Y."/>
            <person name="Mount S."/>
            <person name="Morishita T."/>
            <person name="Miura S."/>
            <person name="Nakayama A."/>
            <person name="Nishizaka S."/>
            <person name="Nomoto H."/>
            <person name="Ohta F."/>
            <person name="Oishi K."/>
            <person name="Rigoutsos I."/>
            <person name="Sano M."/>
            <person name="Sasaki A."/>
            <person name="Sasakura Y."/>
            <person name="Shoguchi E."/>
            <person name="Shin-i T."/>
            <person name="Spagnuolo A."/>
            <person name="Stainier D."/>
            <person name="Suzuki M.M."/>
            <person name="Tassy O."/>
            <person name="Takatori N."/>
            <person name="Tokuoka M."/>
            <person name="Yagi K."/>
            <person name="Yoshizaki F."/>
            <person name="Wada S."/>
            <person name="Zhang C."/>
            <person name="Hyatt P.D."/>
            <person name="Larimer F."/>
            <person name="Detter C."/>
            <person name="Doggett N."/>
            <person name="Glavina T."/>
            <person name="Hawkins T."/>
            <person name="Richardson P."/>
            <person name="Lucas S."/>
            <person name="Kohara Y."/>
            <person name="Levine M."/>
            <person name="Satoh N."/>
            <person name="Rokhsar D.S."/>
        </authorList>
    </citation>
    <scope>NUCLEOTIDE SEQUENCE [LARGE SCALE GENOMIC DNA]</scope>
</reference>
<evidence type="ECO:0000313" key="20">
    <source>
        <dbReference type="Ensembl" id="ENSCINP00000015022.3"/>
    </source>
</evidence>
<protein>
    <recommendedName>
        <fullName evidence="17">Galactosylgalactosylxylosylprotein 3-beta-glucuronosyltransferase</fullName>
        <ecNumber evidence="17">2.4.1.135</ecNumber>
    </recommendedName>
</protein>
<evidence type="ECO:0000256" key="13">
    <source>
        <dbReference type="PIRSR" id="PIRSR605027-1"/>
    </source>
</evidence>
<name>Q7YXB3_CIOIN</name>
<dbReference type="InterPro" id="IPR005027">
    <property type="entry name" value="Glyco_trans_43"/>
</dbReference>
<dbReference type="GO" id="GO:0005975">
    <property type="term" value="P:carbohydrate metabolic process"/>
    <property type="evidence" value="ECO:0000318"/>
    <property type="project" value="GO_Central"/>
</dbReference>
<reference evidence="20" key="3">
    <citation type="journal article" date="2008" name="Genome Biol.">
        <title>Improved genome assembly and evidence-based global gene model set for the chordate Ciona intestinalis: new insight into intron and operon populations.</title>
        <authorList>
            <person name="Satou Y."/>
            <person name="Mineta K."/>
            <person name="Ogasawara M."/>
            <person name="Sasakura Y."/>
            <person name="Shoguchi E."/>
            <person name="Ueno K."/>
            <person name="Yamada L."/>
            <person name="Matsumoto J."/>
            <person name="Wasserscheid J."/>
            <person name="Dewar K."/>
            <person name="Wiley G.B."/>
            <person name="Macmil S.L."/>
            <person name="Roe B.A."/>
            <person name="Zeller R.W."/>
            <person name="Hastings K.E."/>
            <person name="Lemaire P."/>
            <person name="Lindquist E."/>
            <person name="Endo T."/>
            <person name="Hotta K."/>
            <person name="Inaba K."/>
        </authorList>
    </citation>
    <scope>NUCLEOTIDE SEQUENCE [LARGE SCALE GENOMIC DNA]</scope>
    <source>
        <strain evidence="20">wild type</strain>
    </source>
</reference>
<evidence type="ECO:0000256" key="10">
    <source>
        <dbReference type="ARBA" id="ARBA00023211"/>
    </source>
</evidence>
<dbReference type="PANTHER" id="PTHR10896:SF65">
    <property type="entry name" value="GALACTOSYLGALACTOSYLXYLOSYLPROTEIN 3-BETA-GLUCURONOSYLTRANSFERASE 3"/>
    <property type="match status" value="1"/>
</dbReference>
<keyword evidence="8 17" id="KW-0472">Membrane</keyword>
<dbReference type="AlphaFoldDB" id="Q7YXB3"/>
<keyword evidence="7 17" id="KW-1133">Transmembrane helix</keyword>
<evidence type="ECO:0000256" key="17">
    <source>
        <dbReference type="RuleBase" id="RU363127"/>
    </source>
</evidence>
<dbReference type="OMA" id="RTEYAYG"/>
<keyword evidence="5 14" id="KW-0479">Metal-binding</keyword>
<reference evidence="19" key="2">
    <citation type="submission" date="2003-06" db="EMBL/GenBank/DDBJ databases">
        <title>Phylogeny of beta3-glucuronyltransferases.</title>
        <authorList>
            <person name="Martinez-Duncker I."/>
            <person name="Mollicone R."/>
            <person name="Candelier J.J."/>
            <person name="Codogno P."/>
            <person name="Oriol R."/>
        </authorList>
    </citation>
    <scope>NUCLEOTIDE SEQUENCE</scope>
</reference>
<evidence type="ECO:0000256" key="7">
    <source>
        <dbReference type="ARBA" id="ARBA00022989"/>
    </source>
</evidence>
<evidence type="ECO:0000256" key="12">
    <source>
        <dbReference type="ARBA" id="ARBA00065147"/>
    </source>
</evidence>
<feature type="binding site" evidence="14">
    <location>
        <position position="160"/>
    </location>
    <ligand>
        <name>Mn(2+)</name>
        <dbReference type="ChEBI" id="CHEBI:29035"/>
    </ligand>
</feature>
<evidence type="ECO:0000256" key="16">
    <source>
        <dbReference type="PIRSR" id="PIRSR605027-6"/>
    </source>
</evidence>
<comment type="subcellular location">
    <subcellularLocation>
        <location evidence="17">Golgi apparatus membrane</location>
        <topology evidence="17">Single-pass type II membrane protein</topology>
    </subcellularLocation>
    <subcellularLocation>
        <location evidence="1">Membrane</location>
        <topology evidence="1">Single-pass type II membrane protein</topology>
    </subcellularLocation>
</comment>
<dbReference type="FunFam" id="3.90.550.10:FF:000044">
    <property type="entry name" value="Galactosylgalactosylxylosylprotein 3-beta-glucuronosyltransferase"/>
    <property type="match status" value="1"/>
</dbReference>
<feature type="site" description="Interaction with galactose moiety of substrate glycoprotein" evidence="15">
    <location>
        <position position="191"/>
    </location>
</feature>
<dbReference type="Ensembl" id="ENSCINT00000015022.3">
    <property type="protein sequence ID" value="ENSCINP00000015022.3"/>
    <property type="gene ID" value="ENSCING00000007320.3"/>
</dbReference>
<keyword evidence="17" id="KW-0333">Golgi apparatus</keyword>
<evidence type="ECO:0000256" key="18">
    <source>
        <dbReference type="SAM" id="MobiDB-lite"/>
    </source>
</evidence>
<sequence length="298" mass="33702">MAKLPARNFCNALIVLTLFLWIIIAMTGILPHRINYFGRRSFSCNFPVKPEHMNAVPLQRIHAITSTYARLTQKADLTRLIQTLMHLSNFHWILIEDSEEKTPLVTKLLQRSGLNYTHLNKKNGEQVGGVKDLLTRNAALAWVRENLGPDDGIVYFMDDDNTYDLRVFEDMRSTKVASIWPVALVGGLKVEGPVRCKNGQALTWRAMWKPNRTIPVDMAGFAISTALLRQRPDVNFVGVGDLESKFLGDLGLTRNQMEAKGNNCTEVYVWHTQTMKASAPHEEKAAELGEEYNPSFET</sequence>
<evidence type="ECO:0000256" key="15">
    <source>
        <dbReference type="PIRSR" id="PIRSR605027-4"/>
    </source>
</evidence>
<comment type="cofactor">
    <cofactor evidence="14 17">
        <name>Mn(2+)</name>
        <dbReference type="ChEBI" id="CHEBI:29035"/>
    </cofactor>
</comment>
<evidence type="ECO:0000256" key="11">
    <source>
        <dbReference type="ARBA" id="ARBA00047979"/>
    </source>
</evidence>
<dbReference type="InterPro" id="IPR029044">
    <property type="entry name" value="Nucleotide-diphossugar_trans"/>
</dbReference>
<dbReference type="OrthoDB" id="675023at2759"/>
<evidence type="ECO:0000313" key="21">
    <source>
        <dbReference type="Proteomes" id="UP000008144"/>
    </source>
</evidence>
<keyword evidence="9 16" id="KW-0325">Glycoprotein</keyword>
<comment type="subunit">
    <text evidence="12">Homodimer; disulfide-linked. Interacts with PXYLP1; the interaction increases the 2-phosphoxylose phosphatase activity of PXYLP1 during completion of linkage region formation in a B3GAT3-mediated manner.</text>
</comment>
<dbReference type="PANTHER" id="PTHR10896">
    <property type="entry name" value="GALACTOSYLGALACTOSYLXYLOSYLPROTEIN 3-BETA-GLUCURONOSYLTRANSFERASE BETA-1,3-GLUCURONYLTRANSFERASE"/>
    <property type="match status" value="1"/>
</dbReference>
<dbReference type="GO" id="GO:0006024">
    <property type="term" value="P:glycosaminoglycan biosynthetic process"/>
    <property type="evidence" value="ECO:0007669"/>
    <property type="project" value="UniProtKB-ARBA"/>
</dbReference>
<dbReference type="GO" id="GO:0050650">
    <property type="term" value="P:chondroitin sulfate proteoglycan biosynthetic process"/>
    <property type="evidence" value="ECO:0000318"/>
    <property type="project" value="GO_Central"/>
</dbReference>
<evidence type="ECO:0000256" key="9">
    <source>
        <dbReference type="ARBA" id="ARBA00023180"/>
    </source>
</evidence>
<dbReference type="GO" id="GO:0015018">
    <property type="term" value="F:galactosylgalactosylxylosylprotein 3-beta-glucuronosyltransferase activity"/>
    <property type="evidence" value="ECO:0000318"/>
    <property type="project" value="GO_Central"/>
</dbReference>
<dbReference type="KEGG" id="cin:100169667"/>
<dbReference type="UniPathway" id="UPA00378"/>
<feature type="transmembrane region" description="Helical" evidence="17">
    <location>
        <begin position="12"/>
        <end position="30"/>
    </location>
</feature>